<dbReference type="RefSeq" id="WP_321394894.1">
    <property type="nucleotide sequence ID" value="NZ_CP139487.1"/>
</dbReference>
<organism evidence="1 2">
    <name type="scientific">Peredibacter starrii</name>
    <dbReference type="NCBI Taxonomy" id="28202"/>
    <lineage>
        <taxon>Bacteria</taxon>
        <taxon>Pseudomonadati</taxon>
        <taxon>Bdellovibrionota</taxon>
        <taxon>Bacteriovoracia</taxon>
        <taxon>Bacteriovoracales</taxon>
        <taxon>Bacteriovoracaceae</taxon>
        <taxon>Peredibacter</taxon>
    </lineage>
</organism>
<accession>A0AAX4HNT5</accession>
<dbReference type="KEGG" id="psti:SOO65_20130"/>
<protein>
    <submittedName>
        <fullName evidence="1">Uncharacterized protein</fullName>
    </submittedName>
</protein>
<name>A0AAX4HNT5_9BACT</name>
<reference evidence="1 2" key="1">
    <citation type="submission" date="2023-11" db="EMBL/GenBank/DDBJ databases">
        <title>Peredibacter starrii A3.12.</title>
        <authorList>
            <person name="Mitchell R.J."/>
        </authorList>
    </citation>
    <scope>NUCLEOTIDE SEQUENCE [LARGE SCALE GENOMIC DNA]</scope>
    <source>
        <strain evidence="1 2">A3.12</strain>
    </source>
</reference>
<dbReference type="AlphaFoldDB" id="A0AAX4HNT5"/>
<dbReference type="Proteomes" id="UP001324634">
    <property type="component" value="Chromosome"/>
</dbReference>
<gene>
    <name evidence="1" type="ORF">SOO65_20130</name>
</gene>
<evidence type="ECO:0000313" key="2">
    <source>
        <dbReference type="Proteomes" id="UP001324634"/>
    </source>
</evidence>
<keyword evidence="2" id="KW-1185">Reference proteome</keyword>
<dbReference type="EMBL" id="CP139487">
    <property type="protein sequence ID" value="WPU65008.1"/>
    <property type="molecule type" value="Genomic_DNA"/>
</dbReference>
<sequence length="161" mass="18174">MVILLLLLPLIVNAHVIQDEVATTERANFSFRTVCNKMVTHESPLIEVASGTELDCMGKKVQVGEFCEKELAADPYYLRGFVNKDKKEVVCVSGKKVLFKYQCVKLSDKKLCDANAKSACVFIQNKLAKRLDMVHSSFTQNDKGIKQLNCFFESIPLHEKK</sequence>
<evidence type="ECO:0000313" key="1">
    <source>
        <dbReference type="EMBL" id="WPU65008.1"/>
    </source>
</evidence>
<proteinExistence type="predicted"/>